<name>A0A2L2DKK2_MIMIV</name>
<dbReference type="PANTHER" id="PTHR19877:SF13">
    <property type="entry name" value="SERINE-THREONINE KINASE RECEPTOR-ASSOCIATED PROTEIN"/>
    <property type="match status" value="1"/>
</dbReference>
<evidence type="ECO:0000259" key="4">
    <source>
        <dbReference type="PROSITE" id="PS50097"/>
    </source>
</evidence>
<organismHost>
    <name type="scientific">Acanthamoeba polyphaga</name>
    <name type="common">Amoeba</name>
    <dbReference type="NCBI Taxonomy" id="5757"/>
</organismHost>
<evidence type="ECO:0000313" key="5">
    <source>
        <dbReference type="EMBL" id="AVG46685.1"/>
    </source>
</evidence>
<reference evidence="5" key="1">
    <citation type="journal article" date="2017" name="Front. Microbiol.">
        <title>Genome Characterization of the First Mimiviruses of Lineage C Isolated in Brazil.</title>
        <authorList>
            <person name="Assis F.L."/>
            <person name="Franco-Luiz A.P.M."/>
            <person name="Dos Santos R.N."/>
            <person name="Campos F.S."/>
            <person name="Dornas F.P."/>
            <person name="Borato P.V.M."/>
            <person name="Franco A.C."/>
            <person name="Abrahao J.S."/>
            <person name="Colson P."/>
            <person name="Scola B."/>
        </authorList>
    </citation>
    <scope>NUCLEOTIDE SEQUENCE [LARGE SCALE GENOMIC DNA]</scope>
</reference>
<dbReference type="SUPFAM" id="SSF69322">
    <property type="entry name" value="Tricorn protease domain 2"/>
    <property type="match status" value="1"/>
</dbReference>
<dbReference type="Proteomes" id="UP000280369">
    <property type="component" value="Segment"/>
</dbReference>
<dbReference type="Gene3D" id="2.130.10.10">
    <property type="entry name" value="YVTN repeat-like/Quinoprotein amine dehydrogenase"/>
    <property type="match status" value="2"/>
</dbReference>
<keyword evidence="2" id="KW-0853">WD repeat</keyword>
<dbReference type="EMBL" id="MG602507">
    <property type="protein sequence ID" value="AVG46685.1"/>
    <property type="molecule type" value="Genomic_DNA"/>
</dbReference>
<protein>
    <submittedName>
        <fullName evidence="5">BTB POZ domain-containing</fullName>
    </submittedName>
</protein>
<keyword evidence="3" id="KW-0677">Repeat</keyword>
<organism evidence="5">
    <name type="scientific">Acanthamoeba polyphaga mimivirus</name>
    <name type="common">APMV</name>
    <dbReference type="NCBI Taxonomy" id="212035"/>
    <lineage>
        <taxon>Viruses</taxon>
        <taxon>Varidnaviria</taxon>
        <taxon>Bamfordvirae</taxon>
        <taxon>Nucleocytoviricota</taxon>
        <taxon>Megaviricetes</taxon>
        <taxon>Imitervirales</taxon>
        <taxon>Mimiviridae</taxon>
        <taxon>Megamimivirinae</taxon>
        <taxon>Mimivirus</taxon>
        <taxon>Mimivirus bradfordmassiliense</taxon>
    </lineage>
</organism>
<dbReference type="Pfam" id="PF00651">
    <property type="entry name" value="BTB"/>
    <property type="match status" value="1"/>
</dbReference>
<accession>A0A2L2DKK2</accession>
<dbReference type="Gene3D" id="3.30.710.10">
    <property type="entry name" value="Potassium Channel Kv1.1, Chain A"/>
    <property type="match status" value="1"/>
</dbReference>
<dbReference type="InterPro" id="IPR000210">
    <property type="entry name" value="BTB/POZ_dom"/>
</dbReference>
<sequence length="516" mass="60356">MDLRFLFNDLNQKIFTDLSLILSDGINIITIDVHKIVLYCSCIYFRKLLTFNETGEKIIKINVPNVYVARDIIESFYDKVWNNESKSFVQVREKLSYNSIKYPEWKYTIELHKCNDYFGLDLDLNKIYCLQVPNENFDELLDFVDLIGYDNQTIQLLINNLPPNYDLTNLPNKLLIVVLKILKSYCFVTLNKNGEIKVWNNGYDNRIINNMNNDVDVRSKIYYSNDDSKIISVGYHSIKYISGQEPAIYDSHEIECMNTAKKIHFVGISLDRTTLVTVHRRITKIWNINTGSLTNILPLDSNIFSVSVSPNGKFIAVYKYNYEREIWNCENGKIILSFNAYENKWNKSWFTRDVTRDDILLHESKEKSRNCYYHNDICFSPNNSGIAMTHLKQIKIFNLITGELTKSHNARGLDEIDKLIYSPNGDQLMYYIIGGKIKIWMLSTNKILVSKYNVFTACYTIDGKYVIYSYKNNIYVWDIDTNETIMNFKSNYHINDICLTPSLNNNLIDRIEKILA</sequence>
<dbReference type="CDD" id="cd18186">
    <property type="entry name" value="BTB_POZ_ZBTB_KLHL-like"/>
    <property type="match status" value="1"/>
</dbReference>
<comment type="similarity">
    <text evidence="1">Belongs to the mimivirus BTB/WD family.</text>
</comment>
<dbReference type="PROSITE" id="PS50097">
    <property type="entry name" value="BTB"/>
    <property type="match status" value="1"/>
</dbReference>
<evidence type="ECO:0000256" key="3">
    <source>
        <dbReference type="ARBA" id="ARBA00022737"/>
    </source>
</evidence>
<evidence type="ECO:0000256" key="2">
    <source>
        <dbReference type="ARBA" id="ARBA00022574"/>
    </source>
</evidence>
<dbReference type="PANTHER" id="PTHR19877">
    <property type="entry name" value="EUKARYOTIC TRANSLATION INITIATION FACTOR 3 SUBUNIT I"/>
    <property type="match status" value="1"/>
</dbReference>
<dbReference type="InterPro" id="IPR011333">
    <property type="entry name" value="SKP1/BTB/POZ_sf"/>
</dbReference>
<dbReference type="InterPro" id="IPR015943">
    <property type="entry name" value="WD40/YVTN_repeat-like_dom_sf"/>
</dbReference>
<proteinExistence type="inferred from homology"/>
<dbReference type="SUPFAM" id="SSF54695">
    <property type="entry name" value="POZ domain"/>
    <property type="match status" value="1"/>
</dbReference>
<dbReference type="GO" id="GO:0003723">
    <property type="term" value="F:RNA binding"/>
    <property type="evidence" value="ECO:0007669"/>
    <property type="project" value="TreeGrafter"/>
</dbReference>
<feature type="domain" description="BTB" evidence="4">
    <location>
        <begin position="16"/>
        <end position="78"/>
    </location>
</feature>
<evidence type="ECO:0000256" key="1">
    <source>
        <dbReference type="ARBA" id="ARBA00006497"/>
    </source>
</evidence>